<keyword evidence="1" id="KW-0812">Transmembrane</keyword>
<dbReference type="Pfam" id="PF01944">
    <property type="entry name" value="SpoIIM"/>
    <property type="match status" value="1"/>
</dbReference>
<dbReference type="EMBL" id="DQUR01000229">
    <property type="protein sequence ID" value="HIP89613.1"/>
    <property type="molecule type" value="Genomic_DNA"/>
</dbReference>
<feature type="transmembrane region" description="Helical" evidence="1">
    <location>
        <begin position="67"/>
        <end position="94"/>
    </location>
</feature>
<dbReference type="EMBL" id="DQUG01000068">
    <property type="protein sequence ID" value="HIP74850.1"/>
    <property type="molecule type" value="Genomic_DNA"/>
</dbReference>
<evidence type="ECO:0000313" key="4">
    <source>
        <dbReference type="Proteomes" id="UP000653692"/>
    </source>
</evidence>
<dbReference type="AlphaFoldDB" id="A0A832ZGU4"/>
<evidence type="ECO:0000313" key="3">
    <source>
        <dbReference type="EMBL" id="HIP89613.1"/>
    </source>
</evidence>
<keyword evidence="1" id="KW-1133">Transmembrane helix</keyword>
<comment type="caution">
    <text evidence="3">The sequence shown here is derived from an EMBL/GenBank/DDBJ whole genome shotgun (WGS) entry which is preliminary data.</text>
</comment>
<evidence type="ECO:0000313" key="2">
    <source>
        <dbReference type="EMBL" id="HIP74850.1"/>
    </source>
</evidence>
<protein>
    <submittedName>
        <fullName evidence="3">Stage II sporulation protein M</fullName>
    </submittedName>
</protein>
<feature type="transmembrane region" description="Helical" evidence="1">
    <location>
        <begin position="156"/>
        <end position="178"/>
    </location>
</feature>
<gene>
    <name evidence="2" type="ORF">EYH13_01600</name>
    <name evidence="3" type="ORF">EYH24_06785</name>
</gene>
<reference evidence="3" key="1">
    <citation type="journal article" date="2020" name="ISME J.">
        <title>Gammaproteobacteria mediating utilization of methyl-, sulfur- and petroleum organic compounds in deep ocean hydrothermal plumes.</title>
        <authorList>
            <person name="Zhou Z."/>
            <person name="Liu Y."/>
            <person name="Pan J."/>
            <person name="Cron B.R."/>
            <person name="Toner B.M."/>
            <person name="Anantharaman K."/>
            <person name="Breier J.A."/>
            <person name="Dick G.J."/>
            <person name="Li M."/>
        </authorList>
    </citation>
    <scope>NUCLEOTIDE SEQUENCE</scope>
    <source>
        <strain evidence="2">SZUA-1451</strain>
        <strain evidence="3">SZUA-1476</strain>
    </source>
</reference>
<proteinExistence type="predicted"/>
<keyword evidence="1" id="KW-0472">Membrane</keyword>
<dbReference type="InterPro" id="IPR002798">
    <property type="entry name" value="SpoIIM-like"/>
</dbReference>
<accession>A0A832ZGU4</accession>
<sequence length="187" mass="20346">MNKSKIFLVLLGTFLIGVLAGVVFTLLNPQFAENLFSNLKRIFGGRLDGIPDKFDLFKLIFLNNTRVAILAAFGGVLFGVVPLGILLFNGFLVGVVVEYSYLQGESLIKILLSILPHGVVEIPAFAIAGLGGIEWYREIIKGEGTIGERFRKGFGIAMKMLGMAIFLLLVAAFIEAYITPSLAGYEL</sequence>
<organism evidence="3 4">
    <name type="scientific">Thermococcus paralvinellae</name>
    <dbReference type="NCBI Taxonomy" id="582419"/>
    <lineage>
        <taxon>Archaea</taxon>
        <taxon>Methanobacteriati</taxon>
        <taxon>Methanobacteriota</taxon>
        <taxon>Thermococci</taxon>
        <taxon>Thermococcales</taxon>
        <taxon>Thermococcaceae</taxon>
        <taxon>Thermococcus</taxon>
    </lineage>
</organism>
<evidence type="ECO:0000256" key="1">
    <source>
        <dbReference type="SAM" id="Phobius"/>
    </source>
</evidence>
<name>A0A832ZGU4_9EURY</name>
<feature type="transmembrane region" description="Helical" evidence="1">
    <location>
        <begin position="6"/>
        <end position="27"/>
    </location>
</feature>
<dbReference type="PANTHER" id="PTHR35337">
    <property type="entry name" value="SLR1478 PROTEIN"/>
    <property type="match status" value="1"/>
</dbReference>
<dbReference type="PANTHER" id="PTHR35337:SF1">
    <property type="entry name" value="SLR1478 PROTEIN"/>
    <property type="match status" value="1"/>
</dbReference>
<dbReference type="Proteomes" id="UP000653692">
    <property type="component" value="Unassembled WGS sequence"/>
</dbReference>
<dbReference type="Proteomes" id="UP000649326">
    <property type="component" value="Unassembled WGS sequence"/>
</dbReference>